<dbReference type="Proteomes" id="UP000585474">
    <property type="component" value="Unassembled WGS sequence"/>
</dbReference>
<keyword evidence="6" id="KW-1185">Reference proteome</keyword>
<feature type="domain" description="NPH3" evidence="4">
    <location>
        <begin position="170"/>
        <end position="440"/>
    </location>
</feature>
<protein>
    <submittedName>
        <fullName evidence="5">Phototropic-responsive NPH3 family protein</fullName>
    </submittedName>
</protein>
<evidence type="ECO:0000259" key="4">
    <source>
        <dbReference type="PROSITE" id="PS51649"/>
    </source>
</evidence>
<dbReference type="UniPathway" id="UPA00143"/>
<dbReference type="Gene3D" id="3.30.710.10">
    <property type="entry name" value="Potassium Channel Kv1.1, Chain A"/>
    <property type="match status" value="1"/>
</dbReference>
<gene>
    <name evidence="5" type="ORF">Acr_07g0006060</name>
</gene>
<comment type="similarity">
    <text evidence="3">Belongs to the NPH3 family.</text>
</comment>
<evidence type="ECO:0000256" key="1">
    <source>
        <dbReference type="ARBA" id="ARBA00004906"/>
    </source>
</evidence>
<reference evidence="5 6" key="1">
    <citation type="submission" date="2019-07" db="EMBL/GenBank/DDBJ databases">
        <title>De Novo Assembly of kiwifruit Actinidia rufa.</title>
        <authorList>
            <person name="Sugita-Konishi S."/>
            <person name="Sato K."/>
            <person name="Mori E."/>
            <person name="Abe Y."/>
            <person name="Kisaki G."/>
            <person name="Hamano K."/>
            <person name="Suezawa K."/>
            <person name="Otani M."/>
            <person name="Fukuda T."/>
            <person name="Manabe T."/>
            <person name="Gomi K."/>
            <person name="Tabuchi M."/>
            <person name="Akimitsu K."/>
            <person name="Kataoka I."/>
        </authorList>
    </citation>
    <scope>NUCLEOTIDE SEQUENCE [LARGE SCALE GENOMIC DNA]</scope>
    <source>
        <strain evidence="6">cv. Fuchu</strain>
    </source>
</reference>
<keyword evidence="2" id="KW-0833">Ubl conjugation pathway</keyword>
<dbReference type="AlphaFoldDB" id="A0A7J0EWR7"/>
<dbReference type="EMBL" id="BJWL01000007">
    <property type="protein sequence ID" value="GFY90409.1"/>
    <property type="molecule type" value="Genomic_DNA"/>
</dbReference>
<organism evidence="5 6">
    <name type="scientific">Actinidia rufa</name>
    <dbReference type="NCBI Taxonomy" id="165716"/>
    <lineage>
        <taxon>Eukaryota</taxon>
        <taxon>Viridiplantae</taxon>
        <taxon>Streptophyta</taxon>
        <taxon>Embryophyta</taxon>
        <taxon>Tracheophyta</taxon>
        <taxon>Spermatophyta</taxon>
        <taxon>Magnoliopsida</taxon>
        <taxon>eudicotyledons</taxon>
        <taxon>Gunneridae</taxon>
        <taxon>Pentapetalae</taxon>
        <taxon>asterids</taxon>
        <taxon>Ericales</taxon>
        <taxon>Actinidiaceae</taxon>
        <taxon>Actinidia</taxon>
    </lineage>
</organism>
<accession>A0A7J0EWR7</accession>
<dbReference type="InterPro" id="IPR043454">
    <property type="entry name" value="NPH3/RPT2-like"/>
</dbReference>
<dbReference type="PROSITE" id="PS51649">
    <property type="entry name" value="NPH3"/>
    <property type="match status" value="1"/>
</dbReference>
<comment type="caution">
    <text evidence="5">The sequence shown here is derived from an EMBL/GenBank/DDBJ whole genome shotgun (WGS) entry which is preliminary data.</text>
</comment>
<evidence type="ECO:0000256" key="3">
    <source>
        <dbReference type="PROSITE-ProRule" id="PRU00982"/>
    </source>
</evidence>
<evidence type="ECO:0000313" key="6">
    <source>
        <dbReference type="Proteomes" id="UP000585474"/>
    </source>
</evidence>
<dbReference type="GO" id="GO:0016567">
    <property type="term" value="P:protein ubiquitination"/>
    <property type="evidence" value="ECO:0007669"/>
    <property type="project" value="UniProtKB-UniPathway"/>
</dbReference>
<proteinExistence type="inferred from homology"/>
<sequence length="466" mass="52452">MASRQLVKSSACLSKSTSSSSIQLCICGVPFTLDRELLAVRSAKLFVLLKENPNGDLSHLLRDIPANPEAFKLVVRFCHGFELNISAENVVPLSCLARYLGMTETHSTDNLLKKALTYFERRIIPSWNESVKALRASKKVLKQAVNLGLVDACAESIIAKAQINPRHLAEPISNSTYKDEDREDKENEYGPNARRRIFVLDRQPEASLCQYAKKWVFSSSAGGDDLSIYRRNSQREVIEAVERFLPRGRGLLPCKLLFEMLNSAIFLEANSECRAGFEIRVGKQLDQAKVNDLLIPSQGYAKELEYDVECVKRILKNFYCNYPSSDVSGLIKVAELVENLLAEVASDVDLKTSTFISLAEMTTSASVGMHRNSDGIYRAIDLYLDKHRFLTELEREEKVEAPDEQLRKVVVEEEEEAARVSGDEGEGRMEMEKMSSKVMELERECHMMKREIQSGCCGRKPACGEK</sequence>
<dbReference type="OrthoDB" id="1878376at2759"/>
<dbReference type="InterPro" id="IPR027356">
    <property type="entry name" value="NPH3_dom"/>
</dbReference>
<dbReference type="InterPro" id="IPR011333">
    <property type="entry name" value="SKP1/BTB/POZ_sf"/>
</dbReference>
<dbReference type="SUPFAM" id="SSF54695">
    <property type="entry name" value="POZ domain"/>
    <property type="match status" value="1"/>
</dbReference>
<dbReference type="Pfam" id="PF03000">
    <property type="entry name" value="NPH3"/>
    <property type="match status" value="1"/>
</dbReference>
<name>A0A7J0EWR7_9ERIC</name>
<evidence type="ECO:0000256" key="2">
    <source>
        <dbReference type="ARBA" id="ARBA00022786"/>
    </source>
</evidence>
<dbReference type="PANTHER" id="PTHR32370">
    <property type="entry name" value="OS12G0117600 PROTEIN"/>
    <property type="match status" value="1"/>
</dbReference>
<evidence type="ECO:0000313" key="5">
    <source>
        <dbReference type="EMBL" id="GFY90409.1"/>
    </source>
</evidence>
<comment type="pathway">
    <text evidence="1">Protein modification; protein ubiquitination.</text>
</comment>